<evidence type="ECO:0000256" key="1">
    <source>
        <dbReference type="SAM" id="MobiDB-lite"/>
    </source>
</evidence>
<feature type="region of interest" description="Disordered" evidence="1">
    <location>
        <begin position="1552"/>
        <end position="1590"/>
    </location>
</feature>
<feature type="region of interest" description="Disordered" evidence="1">
    <location>
        <begin position="717"/>
        <end position="741"/>
    </location>
</feature>
<gene>
    <name evidence="2" type="ORF">IWQ60_001497</name>
</gene>
<sequence length="1832" mass="199134">MADAANPLPSSHPGAAADPALAKAAREGARSLMQYLLRRPGDHFARKDVQKQLAALPWDLVTRTLDYCLRQRDHEAERQGTTATGDENTSLTTPSIHQATMFDRWIERQRHFVGVFGLLLRVGRFKAQKQSRPKPTGPPRYAPGLGGGRYQVSDSVARRLVHVLLSDARSPSRPLAETGLTLLTLVSAWAAPLPADPAAPALKVEGAVIPGHILVTTLNGTDAYTYFMDQARQSTSYAYRCRVIGLLSAYLPALVTRHKDAALLCWAIDLMAYPARAHRPVATPTTDTIPSSFSVPYLTPPVCNYLARCALFLRKLINAQPAQLFDIPVAHTTALMTLWKDVATVILGYLPAHMDQMVPTGPLPAPVPASYQRLFACLMHPVGRLCRSLCTNYDLFAQSRAFHVCVLLTQGAGQRILRITQPAQPADSVSADRADFLWLWWLLKRLLKLCNEAARNFCYAANSDLIAHMVVGLLKVLVAHRFERPAPIGVSTTATAPSPGGRYVPPGGLLASATLDSADPVDTPWGMAAPGATSRDLSEYFELADHFTMDMDGEAWMNISHPPTASTANVAPIPKAALDVLGMSLAETLPLIFEILQYIKKNNHPSTWPTGRSAAMETLLLLLIQVDEVARTSDGAPLSSPEADPGGDGLDSVTSWYVLIAKVQIAILTSVRKFFPSLPQYRHGSVAPRSPQLTPHGNSHLAEAAQAMFRYLLGVGTPSVDPGPRSSSSPPSPATRETSARLPLSKSLRYEAAHTLATMAQSYAMRVSLVAAPASLVLLDYDLPAWLLAEFPGKEGRVDNFTRGLANFILYYLAGTLNEAYVRMKFADRLPVARFLIVSLNSTLRLLEQPVDAGHRDVLQELLDGLFDQLRNFWLDPDLLRALVDCPVETLRRGSAPADWQRTPVVDAPDSPAPKIVDEVAMPTPPIPTLPAWHLSCTTAEAVRQCTWLDGTPRLSIVAVLAHVLRSWSTANQATSPGGPMSQPNEYTGPEARSTTVRSLPNNSHGPTGSSPTTTAATVTTAWTGARNHSYRDRVLISAMEVLYMVRTQMRYQRDLLYVVAQRWRDFKYDTAEGRDPFRNYLTDSAGWCLELANVSALTGLYGILTGLATTRPSEVRTVRIVGSSPTSTMAAPSITVSRRLPPHAWVAQTWVPTTAELAPLAIRFVDIAVQTLPRNAAIGRPPPGFPAFLTLDEAVAVQAVYCSGGPGSESADLWYFATQNAEGKVSIPHILFMSSRLSSIFSMLLPSETLDAFWRRTTLPGPTDDPLQPSGCISAPSSPTLGSSSDGSPHSPSLTQTNAHRSRAPRTILEDGADDDELASFMTGCQAIHFLAWQRQDEFAAAVDSCCEDLRGACTQSLPAYIATLSGLPGPLPVVITCEVCSGLGTSTRSYQLPDRPCADPFRHLLTNGQALRSVHDLLNYSDLEVLDPITADRLAATNDPTMVTFEYLVDSIFGAGLGSSIQTSATATGQLTIRLPRDLARALSPAFAAMLDAPFREAACRRVTFTADTEFGWMDCLSLLHVVLQLRQLGRMDPDKYPWRQDAPEDHTELIRGGYYDDPDSRMSPEPMEAASNLDRLSSSAAPTPAVHQPDLETTAPWLLGWVYPVNRTAGYRVRRLFWHAHAYGIDPLATAAAYWMFGHLLDLSASKLPYQYHGELWQAMAGVATTTPGCLSHGSSLAASPPVLTSLQPTNAGLTCLISDSSVFSGLSPAMFLPTPPAATIAGGQFRIAVGNSPPRSAGPSPTVTPIYEDELAMWYLLFARLPDGGLRSQLVDCTLRLVLSTFTVVAPMDCFLRHLWAFERGPTDPWDRMAGLVGSPWFWPVVKDKAST</sequence>
<reference evidence="2" key="1">
    <citation type="submission" date="2022-07" db="EMBL/GenBank/DDBJ databases">
        <title>Phylogenomic reconstructions and comparative analyses of Kickxellomycotina fungi.</title>
        <authorList>
            <person name="Reynolds N.K."/>
            <person name="Stajich J.E."/>
            <person name="Barry K."/>
            <person name="Grigoriev I.V."/>
            <person name="Crous P."/>
            <person name="Smith M.E."/>
        </authorList>
    </citation>
    <scope>NUCLEOTIDE SEQUENCE</scope>
    <source>
        <strain evidence="2">RSA 861</strain>
    </source>
</reference>
<feature type="compositionally biased region" description="Low complexity" evidence="1">
    <location>
        <begin position="1007"/>
        <end position="1016"/>
    </location>
</feature>
<feature type="compositionally biased region" description="Polar residues" evidence="1">
    <location>
        <begin position="993"/>
        <end position="1006"/>
    </location>
</feature>
<accession>A0A9W8ACY6</accession>
<dbReference type="Proteomes" id="UP001150569">
    <property type="component" value="Unassembled WGS sequence"/>
</dbReference>
<feature type="compositionally biased region" description="Low complexity" evidence="1">
    <location>
        <begin position="1275"/>
        <end position="1294"/>
    </location>
</feature>
<organism evidence="2 3">
    <name type="scientific">Tieghemiomyces parasiticus</name>
    <dbReference type="NCBI Taxonomy" id="78921"/>
    <lineage>
        <taxon>Eukaryota</taxon>
        <taxon>Fungi</taxon>
        <taxon>Fungi incertae sedis</taxon>
        <taxon>Zoopagomycota</taxon>
        <taxon>Kickxellomycotina</taxon>
        <taxon>Dimargaritomycetes</taxon>
        <taxon>Dimargaritales</taxon>
        <taxon>Dimargaritaceae</taxon>
        <taxon>Tieghemiomyces</taxon>
    </lineage>
</organism>
<evidence type="ECO:0000313" key="3">
    <source>
        <dbReference type="Proteomes" id="UP001150569"/>
    </source>
</evidence>
<feature type="region of interest" description="Disordered" evidence="1">
    <location>
        <begin position="971"/>
        <end position="1016"/>
    </location>
</feature>
<feature type="compositionally biased region" description="Low complexity" evidence="1">
    <location>
        <begin position="718"/>
        <end position="729"/>
    </location>
</feature>
<keyword evidence="3" id="KW-1185">Reference proteome</keyword>
<feature type="region of interest" description="Disordered" evidence="1">
    <location>
        <begin position="127"/>
        <end position="147"/>
    </location>
</feature>
<proteinExistence type="predicted"/>
<evidence type="ECO:0000313" key="2">
    <source>
        <dbReference type="EMBL" id="KAJ1929052.1"/>
    </source>
</evidence>
<protein>
    <submittedName>
        <fullName evidence="2">Uncharacterized protein</fullName>
    </submittedName>
</protein>
<dbReference type="OrthoDB" id="5572528at2759"/>
<comment type="caution">
    <text evidence="2">The sequence shown here is derived from an EMBL/GenBank/DDBJ whole genome shotgun (WGS) entry which is preliminary data.</text>
</comment>
<name>A0A9W8ACY6_9FUNG</name>
<feature type="compositionally biased region" description="Polar residues" evidence="1">
    <location>
        <begin position="971"/>
        <end position="986"/>
    </location>
</feature>
<feature type="region of interest" description="Disordered" evidence="1">
    <location>
        <begin position="1262"/>
        <end position="1306"/>
    </location>
</feature>
<dbReference type="EMBL" id="JANBPT010000049">
    <property type="protein sequence ID" value="KAJ1929052.1"/>
    <property type="molecule type" value="Genomic_DNA"/>
</dbReference>
<feature type="region of interest" description="Disordered" evidence="1">
    <location>
        <begin position="1"/>
        <end position="21"/>
    </location>
</feature>